<comment type="caution">
    <text evidence="2">The sequence shown here is derived from an EMBL/GenBank/DDBJ whole genome shotgun (WGS) entry which is preliminary data.</text>
</comment>
<reference evidence="2" key="1">
    <citation type="submission" date="2020-05" db="EMBL/GenBank/DDBJ databases">
        <title>Phylogenomic resolution of chytrid fungi.</title>
        <authorList>
            <person name="Stajich J.E."/>
            <person name="Amses K."/>
            <person name="Simmons R."/>
            <person name="Seto K."/>
            <person name="Myers J."/>
            <person name="Bonds A."/>
            <person name="Quandt C.A."/>
            <person name="Barry K."/>
            <person name="Liu P."/>
            <person name="Grigoriev I."/>
            <person name="Longcore J.E."/>
            <person name="James T.Y."/>
        </authorList>
    </citation>
    <scope>NUCLEOTIDE SEQUENCE</scope>
    <source>
        <strain evidence="2">JEL0379</strain>
    </source>
</reference>
<keyword evidence="1" id="KW-0812">Transmembrane</keyword>
<organism evidence="2 3">
    <name type="scientific">Geranomyces variabilis</name>
    <dbReference type="NCBI Taxonomy" id="109894"/>
    <lineage>
        <taxon>Eukaryota</taxon>
        <taxon>Fungi</taxon>
        <taxon>Fungi incertae sedis</taxon>
        <taxon>Chytridiomycota</taxon>
        <taxon>Chytridiomycota incertae sedis</taxon>
        <taxon>Chytridiomycetes</taxon>
        <taxon>Spizellomycetales</taxon>
        <taxon>Powellomycetaceae</taxon>
        <taxon>Geranomyces</taxon>
    </lineage>
</organism>
<proteinExistence type="predicted"/>
<feature type="transmembrane region" description="Helical" evidence="1">
    <location>
        <begin position="286"/>
        <end position="305"/>
    </location>
</feature>
<dbReference type="EMBL" id="JADGJQ010000023">
    <property type="protein sequence ID" value="KAJ3178935.1"/>
    <property type="molecule type" value="Genomic_DNA"/>
</dbReference>
<evidence type="ECO:0000313" key="3">
    <source>
        <dbReference type="Proteomes" id="UP001212152"/>
    </source>
</evidence>
<evidence type="ECO:0000313" key="2">
    <source>
        <dbReference type="EMBL" id="KAJ3178935.1"/>
    </source>
</evidence>
<dbReference type="AlphaFoldDB" id="A0AAD5TKB6"/>
<keyword evidence="1" id="KW-1133">Transmembrane helix</keyword>
<keyword evidence="1" id="KW-0472">Membrane</keyword>
<dbReference type="Proteomes" id="UP001212152">
    <property type="component" value="Unassembled WGS sequence"/>
</dbReference>
<evidence type="ECO:0008006" key="4">
    <source>
        <dbReference type="Google" id="ProtNLM"/>
    </source>
</evidence>
<protein>
    <recommendedName>
        <fullName evidence="4">Transmembrane protein</fullName>
    </recommendedName>
</protein>
<keyword evidence="3" id="KW-1185">Reference proteome</keyword>
<sequence length="417" mass="45751">MCSTRATEIGTRVTCAPSEYIYTETDVSHCAINLTSSYLYTNTSTDTYYATNTMYSAIMPWMYTPQVQVITFGQGDTWEEPPIDDEGRMIFAMHAFNFPEEQYANMTPLTIVYQDNSGARNSAAVLCTVQVTLATSAAEFEILQVQPGMVAKLNSAVRETEPVPFSLAPVPGSYGYSMAMFLTASTAVIGCDSFPCSPSAQDPPPFDQTMELVKGTPNATTGGIDFSVDVQTMTTGMAKLLARLLLNYAAPPTILTNLTTSQTTTFADIHESKTWQRIYTTRACNILLGMGIAAGAILMTIQFALTSGLCTMLDWTSMWTTSSVLFLLQALPSQRLPTLSETEWRSADLETMREAAERVTVKGAVDREGNVRLIVEEHLPAQVTQTVDKQEAGYVLHDDAVLQTAPDRHEEDRRESA</sequence>
<evidence type="ECO:0000256" key="1">
    <source>
        <dbReference type="SAM" id="Phobius"/>
    </source>
</evidence>
<name>A0AAD5TKB6_9FUNG</name>
<accession>A0AAD5TKB6</accession>
<gene>
    <name evidence="2" type="ORF">HDU87_003202</name>
</gene>